<evidence type="ECO:0000256" key="1">
    <source>
        <dbReference type="SAM" id="MobiDB-lite"/>
    </source>
</evidence>
<feature type="compositionally biased region" description="Polar residues" evidence="1">
    <location>
        <begin position="64"/>
        <end position="78"/>
    </location>
</feature>
<dbReference type="EMBL" id="PDLN01000002">
    <property type="protein sequence ID" value="RDW92470.1"/>
    <property type="molecule type" value="Genomic_DNA"/>
</dbReference>
<proteinExistence type="predicted"/>
<keyword evidence="3" id="KW-1185">Reference proteome</keyword>
<evidence type="ECO:0000313" key="2">
    <source>
        <dbReference type="EMBL" id="RDW92470.1"/>
    </source>
</evidence>
<comment type="caution">
    <text evidence="2">The sequence shown here is derived from an EMBL/GenBank/DDBJ whole genome shotgun (WGS) entry which is preliminary data.</text>
</comment>
<feature type="region of interest" description="Disordered" evidence="1">
    <location>
        <begin position="63"/>
        <end position="96"/>
    </location>
</feature>
<accession>A0A3D8T1R3</accession>
<reference evidence="2 3" key="1">
    <citation type="journal article" date="2018" name="IMA Fungus">
        <title>IMA Genome-F 9: Draft genome sequence of Annulohypoxylon stygium, Aspergillus mulundensis, Berkeleyomyces basicola (syn. Thielaviopsis basicola), Ceratocystis smalleyi, two Cercospora beticola strains, Coleophoma cylindrospora, Fusarium fracticaudum, Phialophora cf. hyalina, and Morchella septimelata.</title>
        <authorList>
            <person name="Wingfield B.D."/>
            <person name="Bills G.F."/>
            <person name="Dong Y."/>
            <person name="Huang W."/>
            <person name="Nel W.J."/>
            <person name="Swalarsk-Parry B.S."/>
            <person name="Vaghefi N."/>
            <person name="Wilken P.M."/>
            <person name="An Z."/>
            <person name="de Beer Z.W."/>
            <person name="De Vos L."/>
            <person name="Chen L."/>
            <person name="Duong T.A."/>
            <person name="Gao Y."/>
            <person name="Hammerbacher A."/>
            <person name="Kikkert J.R."/>
            <person name="Li Y."/>
            <person name="Li H."/>
            <person name="Li K."/>
            <person name="Li Q."/>
            <person name="Liu X."/>
            <person name="Ma X."/>
            <person name="Naidoo K."/>
            <person name="Pethybridge S.J."/>
            <person name="Sun J."/>
            <person name="Steenkamp E.T."/>
            <person name="van der Nest M.A."/>
            <person name="van Wyk S."/>
            <person name="Wingfield M.J."/>
            <person name="Xiong C."/>
            <person name="Yue Q."/>
            <person name="Zhang X."/>
        </authorList>
    </citation>
    <scope>NUCLEOTIDE SEQUENCE [LARGE SCALE GENOMIC DNA]</scope>
    <source>
        <strain evidence="2 3">BP5796</strain>
    </source>
</reference>
<protein>
    <submittedName>
        <fullName evidence="2">Uncharacterized protein</fullName>
    </submittedName>
</protein>
<sequence>MDAMRHPTGCRRGATFLPSTLLATAKSEQSARSQNHVAQGLPGTFVTVLGRDRVAPAFLVNRPPSFSSSTGRAAQANASLPHGPISPEARPIPSSMGTYSHVLSKLIMT</sequence>
<evidence type="ECO:0000313" key="3">
    <source>
        <dbReference type="Proteomes" id="UP000256328"/>
    </source>
</evidence>
<name>A0A3D8T1R3_9HELO</name>
<dbReference type="AlphaFoldDB" id="A0A3D8T1R3"/>
<gene>
    <name evidence="2" type="ORF">BP5796_01864</name>
</gene>
<dbReference type="Proteomes" id="UP000256328">
    <property type="component" value="Unassembled WGS sequence"/>
</dbReference>
<organism evidence="2 3">
    <name type="scientific">Coleophoma crateriformis</name>
    <dbReference type="NCBI Taxonomy" id="565419"/>
    <lineage>
        <taxon>Eukaryota</taxon>
        <taxon>Fungi</taxon>
        <taxon>Dikarya</taxon>
        <taxon>Ascomycota</taxon>
        <taxon>Pezizomycotina</taxon>
        <taxon>Leotiomycetes</taxon>
        <taxon>Helotiales</taxon>
        <taxon>Dermateaceae</taxon>
        <taxon>Coleophoma</taxon>
    </lineage>
</organism>